<evidence type="ECO:0000313" key="1">
    <source>
        <dbReference type="EMBL" id="QIS22174.1"/>
    </source>
</evidence>
<dbReference type="AlphaFoldDB" id="A0A6G9Z9N3"/>
<gene>
    <name evidence="1" type="ORF">F6W96_31360</name>
</gene>
<reference evidence="1 2" key="1">
    <citation type="journal article" date="2019" name="ACS Chem. Biol.">
        <title>Identification and Mobilization of a Cryptic Antibiotic Biosynthesis Gene Locus from a Human-Pathogenic Nocardia Isolate.</title>
        <authorList>
            <person name="Herisse M."/>
            <person name="Ishida K."/>
            <person name="Porter J.L."/>
            <person name="Howden B."/>
            <person name="Hertweck C."/>
            <person name="Stinear T.P."/>
            <person name="Pidot S.J."/>
        </authorList>
    </citation>
    <scope>NUCLEOTIDE SEQUENCE [LARGE SCALE GENOMIC DNA]</scope>
    <source>
        <strain evidence="1 2">AUSMDU00012715</strain>
    </source>
</reference>
<sequence length="124" mass="13421">MDVVTFVIANSIEVRDELLNVEGGNFSRHEALGLPCSVIFDVGVTVAMEPGELTESTAITLAVAGPDRQLIDGTGATLHLREQVDTIFKFPGEPILMNVVHQMDVPVTAPGRHTVILFLQRLNS</sequence>
<dbReference type="EMBL" id="CP046173">
    <property type="protein sequence ID" value="QIS22174.1"/>
    <property type="molecule type" value="Genomic_DNA"/>
</dbReference>
<accession>A0A6G9Z9N3</accession>
<dbReference type="RefSeq" id="WP_167489615.1">
    <property type="nucleotide sequence ID" value="NZ_CP046173.1"/>
</dbReference>
<proteinExistence type="predicted"/>
<name>A0A6G9Z9N3_9NOCA</name>
<dbReference type="Proteomes" id="UP000500953">
    <property type="component" value="Chromosome"/>
</dbReference>
<protein>
    <submittedName>
        <fullName evidence="1">Uncharacterized protein</fullName>
    </submittedName>
</protein>
<evidence type="ECO:0000313" key="2">
    <source>
        <dbReference type="Proteomes" id="UP000500953"/>
    </source>
</evidence>
<organism evidence="1 2">
    <name type="scientific">Nocardia terpenica</name>
    <dbReference type="NCBI Taxonomy" id="455432"/>
    <lineage>
        <taxon>Bacteria</taxon>
        <taxon>Bacillati</taxon>
        <taxon>Actinomycetota</taxon>
        <taxon>Actinomycetes</taxon>
        <taxon>Mycobacteriales</taxon>
        <taxon>Nocardiaceae</taxon>
        <taxon>Nocardia</taxon>
    </lineage>
</organism>